<gene>
    <name evidence="1" type="ORF">TM448B01735_0002</name>
</gene>
<reference evidence="1" key="1">
    <citation type="submission" date="2020-03" db="EMBL/GenBank/DDBJ databases">
        <title>The deep terrestrial virosphere.</title>
        <authorList>
            <person name="Holmfeldt K."/>
            <person name="Nilsson E."/>
            <person name="Simone D."/>
            <person name="Lopez-Fernandez M."/>
            <person name="Wu X."/>
            <person name="de Brujin I."/>
            <person name="Lundin D."/>
            <person name="Andersson A."/>
            <person name="Bertilsson S."/>
            <person name="Dopson M."/>
        </authorList>
    </citation>
    <scope>NUCLEOTIDE SEQUENCE</scope>
    <source>
        <strain evidence="1">TM448B01735</strain>
    </source>
</reference>
<accession>A0A6M3XUE5</accession>
<proteinExistence type="predicted"/>
<protein>
    <submittedName>
        <fullName evidence="1">Uncharacterized protein</fullName>
    </submittedName>
</protein>
<organism evidence="1">
    <name type="scientific">viral metagenome</name>
    <dbReference type="NCBI Taxonomy" id="1070528"/>
    <lineage>
        <taxon>unclassified sequences</taxon>
        <taxon>metagenomes</taxon>
        <taxon>organismal metagenomes</taxon>
    </lineage>
</organism>
<name>A0A6M3XUE5_9ZZZZ</name>
<dbReference type="EMBL" id="MT144817">
    <property type="protein sequence ID" value="QJH99915.1"/>
    <property type="molecule type" value="Genomic_DNA"/>
</dbReference>
<evidence type="ECO:0000313" key="1">
    <source>
        <dbReference type="EMBL" id="QJH99915.1"/>
    </source>
</evidence>
<dbReference type="AlphaFoldDB" id="A0A6M3XUE5"/>
<sequence>MPYTEFGCCEDLCEVCGKCLFCYDHKDCGYNDLYDYPYYPYYNKPDEELDYYNDPYKNEYCFEELPVPEYPSLSDDALLSNMEIADLIFVARAVYETKSDFIYCDLIAIDLWGKMIDGYFALKTKDRTKDHSPFWKKFYELKEKPKQTFRKILRECIKKIQEPPC</sequence>